<dbReference type="Pfam" id="PF09335">
    <property type="entry name" value="VTT_dom"/>
    <property type="match status" value="1"/>
</dbReference>
<organism evidence="9 10">
    <name type="scientific">Antiquaquibacter oligotrophicus</name>
    <dbReference type="NCBI Taxonomy" id="2880260"/>
    <lineage>
        <taxon>Bacteria</taxon>
        <taxon>Bacillati</taxon>
        <taxon>Actinomycetota</taxon>
        <taxon>Actinomycetes</taxon>
        <taxon>Micrococcales</taxon>
        <taxon>Microbacteriaceae</taxon>
        <taxon>Antiquaquibacter</taxon>
    </lineage>
</organism>
<protein>
    <submittedName>
        <fullName evidence="9">Membrane-associated protein</fullName>
    </submittedName>
</protein>
<evidence type="ECO:0000313" key="10">
    <source>
        <dbReference type="Proteomes" id="UP001160142"/>
    </source>
</evidence>
<feature type="transmembrane region" description="Helical" evidence="7">
    <location>
        <begin position="172"/>
        <end position="193"/>
    </location>
</feature>
<sequence>MRMDAVLDWMTSVASAPWLYPVVLVLVVADAFTVVVPSETVVVALASLSFSTGQPALWLLLPTATVGAIIGDNLCFAIGRRLGTTRFAWMRRPKVAAAIAYAAGALERRPAAVILTARYIPFARIATNLTAGATGFPYRRYLPLTVIAGAGWALYNSVIGALFGVWLAENPVLAIVVSVAVAITLGVTIDAVTARWSARAVTRTRPGSEESEPGRTT</sequence>
<evidence type="ECO:0000256" key="4">
    <source>
        <dbReference type="ARBA" id="ARBA00022692"/>
    </source>
</evidence>
<dbReference type="Proteomes" id="UP001160142">
    <property type="component" value="Unassembled WGS sequence"/>
</dbReference>
<gene>
    <name evidence="9" type="ORF">M2152_000851</name>
</gene>
<accession>A0ABT6KNC8</accession>
<comment type="caution">
    <text evidence="9">The sequence shown here is derived from an EMBL/GenBank/DDBJ whole genome shotgun (WGS) entry which is preliminary data.</text>
</comment>
<evidence type="ECO:0000256" key="2">
    <source>
        <dbReference type="ARBA" id="ARBA00010792"/>
    </source>
</evidence>
<keyword evidence="3 7" id="KW-1003">Cell membrane</keyword>
<feature type="transmembrane region" description="Helical" evidence="7">
    <location>
        <begin position="12"/>
        <end position="36"/>
    </location>
</feature>
<comment type="similarity">
    <text evidence="2 7">Belongs to the DedA family.</text>
</comment>
<evidence type="ECO:0000256" key="1">
    <source>
        <dbReference type="ARBA" id="ARBA00004651"/>
    </source>
</evidence>
<dbReference type="PANTHER" id="PTHR30353:SF0">
    <property type="entry name" value="TRANSMEMBRANE PROTEIN"/>
    <property type="match status" value="1"/>
</dbReference>
<evidence type="ECO:0000256" key="5">
    <source>
        <dbReference type="ARBA" id="ARBA00022989"/>
    </source>
</evidence>
<keyword evidence="10" id="KW-1185">Reference proteome</keyword>
<feature type="transmembrane region" description="Helical" evidence="7">
    <location>
        <begin position="141"/>
        <end position="166"/>
    </location>
</feature>
<evidence type="ECO:0000259" key="8">
    <source>
        <dbReference type="Pfam" id="PF09335"/>
    </source>
</evidence>
<dbReference type="PANTHER" id="PTHR30353">
    <property type="entry name" value="INNER MEMBRANE PROTEIN DEDA-RELATED"/>
    <property type="match status" value="1"/>
</dbReference>
<feature type="transmembrane region" description="Helical" evidence="7">
    <location>
        <begin position="56"/>
        <end position="79"/>
    </location>
</feature>
<dbReference type="EMBL" id="JARXVQ010000001">
    <property type="protein sequence ID" value="MDH6180669.1"/>
    <property type="molecule type" value="Genomic_DNA"/>
</dbReference>
<evidence type="ECO:0000256" key="7">
    <source>
        <dbReference type="RuleBase" id="RU367016"/>
    </source>
</evidence>
<dbReference type="InterPro" id="IPR032816">
    <property type="entry name" value="VTT_dom"/>
</dbReference>
<name>A0ABT6KNC8_9MICO</name>
<evidence type="ECO:0000256" key="6">
    <source>
        <dbReference type="ARBA" id="ARBA00023136"/>
    </source>
</evidence>
<keyword evidence="5 7" id="KW-1133">Transmembrane helix</keyword>
<reference evidence="9 10" key="1">
    <citation type="submission" date="2023-04" db="EMBL/GenBank/DDBJ databases">
        <title>Genome Encyclopedia of Bacteria and Archaea VI: Functional Genomics of Type Strains.</title>
        <authorList>
            <person name="Whitman W."/>
        </authorList>
    </citation>
    <scope>NUCLEOTIDE SEQUENCE [LARGE SCALE GENOMIC DNA]</scope>
    <source>
        <strain evidence="9 10">SG_E_30_P1</strain>
    </source>
</reference>
<comment type="subcellular location">
    <subcellularLocation>
        <location evidence="1 7">Cell membrane</location>
        <topology evidence="1 7">Multi-pass membrane protein</topology>
    </subcellularLocation>
</comment>
<evidence type="ECO:0000256" key="3">
    <source>
        <dbReference type="ARBA" id="ARBA00022475"/>
    </source>
</evidence>
<keyword evidence="6 7" id="KW-0472">Membrane</keyword>
<proteinExistence type="inferred from homology"/>
<dbReference type="InterPro" id="IPR032818">
    <property type="entry name" value="DedA-like"/>
</dbReference>
<evidence type="ECO:0000313" key="9">
    <source>
        <dbReference type="EMBL" id="MDH6180669.1"/>
    </source>
</evidence>
<feature type="domain" description="VTT" evidence="8">
    <location>
        <begin position="36"/>
        <end position="161"/>
    </location>
</feature>
<keyword evidence="4 7" id="KW-0812">Transmembrane</keyword>